<dbReference type="STRING" id="2094558.A0A314UV55"/>
<comment type="caution">
    <text evidence="1">The sequence shown here is derived from an EMBL/GenBank/DDBJ whole genome shotgun (WGS) entry which is preliminary data.</text>
</comment>
<dbReference type="Proteomes" id="UP000250321">
    <property type="component" value="Unassembled WGS sequence"/>
</dbReference>
<sequence length="60" mass="6685">MSSTDGVPYYYMPAQHAPQVGAPGMIVGKPVMDQTLYGQQTHPYIAQPTWPQQQQPHKDS</sequence>
<proteinExistence type="predicted"/>
<protein>
    <submittedName>
        <fullName evidence="1">Nuclear transcription factor Y subunit C-3</fullName>
    </submittedName>
</protein>
<organism evidence="1 2">
    <name type="scientific">Prunus yedoensis var. nudiflora</name>
    <dbReference type="NCBI Taxonomy" id="2094558"/>
    <lineage>
        <taxon>Eukaryota</taxon>
        <taxon>Viridiplantae</taxon>
        <taxon>Streptophyta</taxon>
        <taxon>Embryophyta</taxon>
        <taxon>Tracheophyta</taxon>
        <taxon>Spermatophyta</taxon>
        <taxon>Magnoliopsida</taxon>
        <taxon>eudicotyledons</taxon>
        <taxon>Gunneridae</taxon>
        <taxon>Pentapetalae</taxon>
        <taxon>rosids</taxon>
        <taxon>fabids</taxon>
        <taxon>Rosales</taxon>
        <taxon>Rosaceae</taxon>
        <taxon>Amygdaloideae</taxon>
        <taxon>Amygdaleae</taxon>
        <taxon>Prunus</taxon>
    </lineage>
</organism>
<gene>
    <name evidence="1" type="ORF">Pyn_06438</name>
</gene>
<dbReference type="EMBL" id="PJQY01003300">
    <property type="protein sequence ID" value="PQM38609.1"/>
    <property type="molecule type" value="Genomic_DNA"/>
</dbReference>
<reference evidence="1 2" key="1">
    <citation type="submission" date="2018-02" db="EMBL/GenBank/DDBJ databases">
        <title>Draft genome of wild Prunus yedoensis var. nudiflora.</title>
        <authorList>
            <person name="Baek S."/>
            <person name="Kim J.-H."/>
            <person name="Choi K."/>
            <person name="Kim G.-B."/>
            <person name="Cho A."/>
            <person name="Jang H."/>
            <person name="Shin C.-H."/>
            <person name="Yu H.-J."/>
            <person name="Mun J.-H."/>
        </authorList>
    </citation>
    <scope>NUCLEOTIDE SEQUENCE [LARGE SCALE GENOMIC DNA]</scope>
    <source>
        <strain evidence="2">cv. Jeju island</strain>
        <tissue evidence="1">Leaf</tissue>
    </source>
</reference>
<accession>A0A314UV55</accession>
<dbReference type="OrthoDB" id="1272441at2759"/>
<keyword evidence="2" id="KW-1185">Reference proteome</keyword>
<evidence type="ECO:0000313" key="1">
    <source>
        <dbReference type="EMBL" id="PQM38609.1"/>
    </source>
</evidence>
<dbReference type="AlphaFoldDB" id="A0A314UV55"/>
<evidence type="ECO:0000313" key="2">
    <source>
        <dbReference type="Proteomes" id="UP000250321"/>
    </source>
</evidence>
<name>A0A314UV55_PRUYE</name>